<organism evidence="5 6">
    <name type="scientific">Actinosynnema pretiosum</name>
    <dbReference type="NCBI Taxonomy" id="42197"/>
    <lineage>
        <taxon>Bacteria</taxon>
        <taxon>Bacillati</taxon>
        <taxon>Actinomycetota</taxon>
        <taxon>Actinomycetes</taxon>
        <taxon>Pseudonocardiales</taxon>
        <taxon>Pseudonocardiaceae</taxon>
        <taxon>Actinosynnema</taxon>
    </lineage>
</organism>
<dbReference type="AlphaFoldDB" id="A0A290Z8P7"/>
<keyword evidence="2 3" id="KW-0326">Glycosidase</keyword>
<gene>
    <name evidence="5" type="ORF">CNX65_20680</name>
</gene>
<dbReference type="InterPro" id="IPR001547">
    <property type="entry name" value="Glyco_hydro_5"/>
</dbReference>
<dbReference type="Pfam" id="PF00150">
    <property type="entry name" value="Cellulase"/>
    <property type="match status" value="1"/>
</dbReference>
<dbReference type="RefSeq" id="WP_096495234.1">
    <property type="nucleotide sequence ID" value="NZ_CP023445.1"/>
</dbReference>
<dbReference type="GO" id="GO:0004553">
    <property type="term" value="F:hydrolase activity, hydrolyzing O-glycosyl compounds"/>
    <property type="evidence" value="ECO:0007669"/>
    <property type="project" value="InterPro"/>
</dbReference>
<reference evidence="5" key="1">
    <citation type="submission" date="2017-09" db="EMBL/GenBank/DDBJ databases">
        <title>Complete Genome Sequence of ansamitocin-producing Bacterium Actinosynnema pretiosum X47.</title>
        <authorList>
            <person name="Cao G."/>
            <person name="Zong G."/>
            <person name="Zhong C."/>
            <person name="Fu J."/>
        </authorList>
    </citation>
    <scope>NUCLEOTIDE SEQUENCE [LARGE SCALE GENOMIC DNA]</scope>
    <source>
        <strain evidence="5">X47</strain>
    </source>
</reference>
<keyword evidence="6" id="KW-1185">Reference proteome</keyword>
<proteinExistence type="inferred from homology"/>
<evidence type="ECO:0000313" key="5">
    <source>
        <dbReference type="EMBL" id="ATE55400.1"/>
    </source>
</evidence>
<feature type="domain" description="Glycoside hydrolase family 5" evidence="4">
    <location>
        <begin position="50"/>
        <end position="296"/>
    </location>
</feature>
<accession>A0A290Z8P7</accession>
<comment type="similarity">
    <text evidence="3">Belongs to the glycosyl hydrolase 5 (cellulase A) family.</text>
</comment>
<evidence type="ECO:0000256" key="3">
    <source>
        <dbReference type="RuleBase" id="RU361153"/>
    </source>
</evidence>
<dbReference type="InterPro" id="IPR029062">
    <property type="entry name" value="Class_I_gatase-like"/>
</dbReference>
<sequence length="642" mass="71381">MKRSSALVTGPDGRPDVWLGVNFWSRAGGPLMWRRYDPDVVRAELLVMRAHGVPLTRSFCYWPDFMPEEDRLDEAVLARFDHFLDLHRELGMRTIPTFLVGHMSGQNWDPPWRRGRDVFGDESFVARQRWYVRELAARWKDHPAVAGWLLSNEIPLYADERTRGVGALDADAVTAWAQALIGEVRAAGARQPVSVGDGAWGVEVTGLDNGFRVRDLAPLVDFHGPHVYRMEDDPLRLHLAAAWVCELLDVGGKPVVLEEFGVTSDYTSDENAAHYYRQVLHNSLLAGATGWIAWNNTDFDDLADQEPYSHHPFELHFGLTTARGEPKPQLLELREFAEVLRRTDFARLRRPDAEVVLVVPSYLEKRYPFTVPEDATSVFEHGRQAYAAAREADLPVGVAREADGLPPDCALYLLPSAKQLLAPTWRELLRRAEEGAVVYASYFHGAHKVQRGSWWPDLDGMFGVAKRSRYGLVEPVVEDELRLRVVTGFGGLAVGEELVFAVGGNAHSRAFLPVDPVEAEVLAVDGRGRPALLRRRVGSGAMVLCAYPLEHMASATPSVNPEDTWRLYAALAAEAGVVPEVSVDDPGVLVSVLEHEDGRRFAWLVSQRGEPVSARVLGAGLRSFGDVVELGPYEVVVAEVER</sequence>
<dbReference type="GO" id="GO:0000272">
    <property type="term" value="P:polysaccharide catabolic process"/>
    <property type="evidence" value="ECO:0007669"/>
    <property type="project" value="InterPro"/>
</dbReference>
<keyword evidence="1 3" id="KW-0378">Hydrolase</keyword>
<dbReference type="Gene3D" id="3.40.50.880">
    <property type="match status" value="1"/>
</dbReference>
<evidence type="ECO:0000256" key="1">
    <source>
        <dbReference type="ARBA" id="ARBA00022801"/>
    </source>
</evidence>
<dbReference type="InterPro" id="IPR017853">
    <property type="entry name" value="GH"/>
</dbReference>
<dbReference type="EMBL" id="CP023445">
    <property type="protein sequence ID" value="ATE55400.1"/>
    <property type="molecule type" value="Genomic_DNA"/>
</dbReference>
<dbReference type="Proteomes" id="UP000218505">
    <property type="component" value="Chromosome"/>
</dbReference>
<dbReference type="KEGG" id="apre:CNX65_20680"/>
<evidence type="ECO:0000256" key="2">
    <source>
        <dbReference type="ARBA" id="ARBA00023295"/>
    </source>
</evidence>
<protein>
    <submittedName>
        <fullName evidence="5">Beta-mannosidase</fullName>
    </submittedName>
</protein>
<evidence type="ECO:0000259" key="4">
    <source>
        <dbReference type="Pfam" id="PF00150"/>
    </source>
</evidence>
<dbReference type="Gene3D" id="3.20.20.80">
    <property type="entry name" value="Glycosidases"/>
    <property type="match status" value="1"/>
</dbReference>
<dbReference type="SUPFAM" id="SSF51445">
    <property type="entry name" value="(Trans)glycosidases"/>
    <property type="match status" value="1"/>
</dbReference>
<name>A0A290Z8P7_9PSEU</name>
<evidence type="ECO:0000313" key="6">
    <source>
        <dbReference type="Proteomes" id="UP000218505"/>
    </source>
</evidence>